<dbReference type="PIRSF" id="PIRSF005572">
    <property type="entry name" value="NifS"/>
    <property type="match status" value="1"/>
</dbReference>
<evidence type="ECO:0000256" key="8">
    <source>
        <dbReference type="ARBA" id="ARBA00023014"/>
    </source>
</evidence>
<evidence type="ECO:0000256" key="5">
    <source>
        <dbReference type="ARBA" id="ARBA00022723"/>
    </source>
</evidence>
<dbReference type="Gene3D" id="3.40.640.10">
    <property type="entry name" value="Type I PLP-dependent aspartate aminotransferase-like (Major domain)"/>
    <property type="match status" value="1"/>
</dbReference>
<dbReference type="AlphaFoldDB" id="A0A7V0QR26"/>
<evidence type="ECO:0000256" key="9">
    <source>
        <dbReference type="ARBA" id="ARBA00050776"/>
    </source>
</evidence>
<keyword evidence="4" id="KW-0808">Transferase</keyword>
<keyword evidence="6" id="KW-0663">Pyridoxal phosphate</keyword>
<feature type="domain" description="Aminotransferase class V" evidence="11">
    <location>
        <begin position="7"/>
        <end position="365"/>
    </location>
</feature>
<dbReference type="InterPro" id="IPR015424">
    <property type="entry name" value="PyrdxlP-dep_Trfase"/>
</dbReference>
<protein>
    <recommendedName>
        <fullName evidence="3">cysteine desulfurase</fullName>
        <ecNumber evidence="3">2.8.1.7</ecNumber>
    </recommendedName>
</protein>
<comment type="caution">
    <text evidence="12">The sequence shown here is derived from an EMBL/GenBank/DDBJ whole genome shotgun (WGS) entry which is preliminary data.</text>
</comment>
<dbReference type="Proteomes" id="UP000885660">
    <property type="component" value="Unassembled WGS sequence"/>
</dbReference>
<comment type="catalytic activity">
    <reaction evidence="9">
        <text>(sulfur carrier)-H + L-cysteine = (sulfur carrier)-SH + L-alanine</text>
        <dbReference type="Rhea" id="RHEA:43892"/>
        <dbReference type="Rhea" id="RHEA-COMP:14737"/>
        <dbReference type="Rhea" id="RHEA-COMP:14739"/>
        <dbReference type="ChEBI" id="CHEBI:29917"/>
        <dbReference type="ChEBI" id="CHEBI:35235"/>
        <dbReference type="ChEBI" id="CHEBI:57972"/>
        <dbReference type="ChEBI" id="CHEBI:64428"/>
        <dbReference type="EC" id="2.8.1.7"/>
    </reaction>
</comment>
<name>A0A7V0QR26_UNCAE</name>
<evidence type="ECO:0000256" key="7">
    <source>
        <dbReference type="ARBA" id="ARBA00023004"/>
    </source>
</evidence>
<dbReference type="GO" id="GO:0031071">
    <property type="term" value="F:cysteine desulfurase activity"/>
    <property type="evidence" value="ECO:0007669"/>
    <property type="project" value="UniProtKB-EC"/>
</dbReference>
<dbReference type="InterPro" id="IPR020578">
    <property type="entry name" value="Aminotrans_V_PyrdxlP_BS"/>
</dbReference>
<dbReference type="InterPro" id="IPR016454">
    <property type="entry name" value="Cysteine_dSase"/>
</dbReference>
<organism evidence="12">
    <name type="scientific">Aerophobetes bacterium</name>
    <dbReference type="NCBI Taxonomy" id="2030807"/>
    <lineage>
        <taxon>Bacteria</taxon>
        <taxon>Candidatus Aerophobota</taxon>
    </lineage>
</organism>
<sequence>MKDGRRVYLDNATTTRVDSRVIEEMVRFLEKDFAVPSSIFSHKDGLIAKEAVEKVRKLICKNLNVKEGEIIFTSGGTEGNNMVLKGLLNKIKGKHVITTGIEHLSVLNVIKFLEREGVRVSYIPVDSYGFVDLDKLKTLITKDTALVSVQYVNQEVGTVQNLKEIGKIVKEKGVLFHTDAAIGFPYFDIDVEEMGLDFVTISAHKFYGPKGVGAIYVRDLSLLSPIFHGGYNEFNLRPGTENVPGIVGLGKALEIFNKNENQKVKELKYYLLKKIKEEIEDIRVNSPVDKSHPGILNITFYFIEGESIVLRMDMEGVSLITGSACFSKSLEASHVLLSMGLTHEIAHGSIRFSLSKYNTREEIDYTVEALKETVRLLRKLSPLKREE</sequence>
<dbReference type="GO" id="GO:0046872">
    <property type="term" value="F:metal ion binding"/>
    <property type="evidence" value="ECO:0007669"/>
    <property type="project" value="UniProtKB-KW"/>
</dbReference>
<evidence type="ECO:0000256" key="2">
    <source>
        <dbReference type="ARBA" id="ARBA00006490"/>
    </source>
</evidence>
<keyword evidence="8" id="KW-0411">Iron-sulfur</keyword>
<dbReference type="InterPro" id="IPR015422">
    <property type="entry name" value="PyrdxlP-dep_Trfase_small"/>
</dbReference>
<keyword evidence="7" id="KW-0408">Iron</keyword>
<dbReference type="InterPro" id="IPR015421">
    <property type="entry name" value="PyrdxlP-dep_Trfase_major"/>
</dbReference>
<evidence type="ECO:0000256" key="6">
    <source>
        <dbReference type="ARBA" id="ARBA00022898"/>
    </source>
</evidence>
<dbReference type="PANTHER" id="PTHR11601:SF34">
    <property type="entry name" value="CYSTEINE DESULFURASE"/>
    <property type="match status" value="1"/>
</dbReference>
<accession>A0A7V0QR26</accession>
<dbReference type="GO" id="GO:0051536">
    <property type="term" value="F:iron-sulfur cluster binding"/>
    <property type="evidence" value="ECO:0007669"/>
    <property type="project" value="UniProtKB-KW"/>
</dbReference>
<dbReference type="EMBL" id="DRBC01000373">
    <property type="protein sequence ID" value="HDN85321.1"/>
    <property type="molecule type" value="Genomic_DNA"/>
</dbReference>
<comment type="similarity">
    <text evidence="2">Belongs to the class-V pyridoxal-phosphate-dependent aminotransferase family. NifS/IscS subfamily.</text>
</comment>
<comment type="cofactor">
    <cofactor evidence="1 10">
        <name>pyridoxal 5'-phosphate</name>
        <dbReference type="ChEBI" id="CHEBI:597326"/>
    </cofactor>
</comment>
<evidence type="ECO:0000256" key="4">
    <source>
        <dbReference type="ARBA" id="ARBA00022679"/>
    </source>
</evidence>
<dbReference type="InterPro" id="IPR000192">
    <property type="entry name" value="Aminotrans_V_dom"/>
</dbReference>
<evidence type="ECO:0000256" key="1">
    <source>
        <dbReference type="ARBA" id="ARBA00001933"/>
    </source>
</evidence>
<dbReference type="SUPFAM" id="SSF53383">
    <property type="entry name" value="PLP-dependent transferases"/>
    <property type="match status" value="1"/>
</dbReference>
<evidence type="ECO:0000256" key="3">
    <source>
        <dbReference type="ARBA" id="ARBA00012239"/>
    </source>
</evidence>
<dbReference type="Pfam" id="PF00266">
    <property type="entry name" value="Aminotran_5"/>
    <property type="match status" value="1"/>
</dbReference>
<gene>
    <name evidence="12" type="ORF">ENG47_06180</name>
</gene>
<evidence type="ECO:0000256" key="10">
    <source>
        <dbReference type="RuleBase" id="RU004504"/>
    </source>
</evidence>
<evidence type="ECO:0000313" key="12">
    <source>
        <dbReference type="EMBL" id="HDN85321.1"/>
    </source>
</evidence>
<dbReference type="Gene3D" id="3.90.1150.10">
    <property type="entry name" value="Aspartate Aminotransferase, domain 1"/>
    <property type="match status" value="1"/>
</dbReference>
<proteinExistence type="inferred from homology"/>
<evidence type="ECO:0000259" key="11">
    <source>
        <dbReference type="Pfam" id="PF00266"/>
    </source>
</evidence>
<keyword evidence="5" id="KW-0479">Metal-binding</keyword>
<dbReference type="PROSITE" id="PS00595">
    <property type="entry name" value="AA_TRANSFER_CLASS_5"/>
    <property type="match status" value="1"/>
</dbReference>
<dbReference type="EC" id="2.8.1.7" evidence="3"/>
<reference evidence="12" key="1">
    <citation type="journal article" date="2020" name="mSystems">
        <title>Genome- and Community-Level Interaction Insights into Carbon Utilization and Element Cycling Functions of Hydrothermarchaeota in Hydrothermal Sediment.</title>
        <authorList>
            <person name="Zhou Z."/>
            <person name="Liu Y."/>
            <person name="Xu W."/>
            <person name="Pan J."/>
            <person name="Luo Z.H."/>
            <person name="Li M."/>
        </authorList>
    </citation>
    <scope>NUCLEOTIDE SEQUENCE [LARGE SCALE GENOMIC DNA]</scope>
    <source>
        <strain evidence="12">HyVt-219</strain>
    </source>
</reference>
<dbReference type="PANTHER" id="PTHR11601">
    <property type="entry name" value="CYSTEINE DESULFURYLASE FAMILY MEMBER"/>
    <property type="match status" value="1"/>
</dbReference>